<feature type="domain" description="Flagellar hook protein FlgE/F/G-like D1" evidence="6">
    <location>
        <begin position="70"/>
        <end position="133"/>
    </location>
</feature>
<comment type="similarity">
    <text evidence="2 4">Belongs to the flagella basal body rod proteins family.</text>
</comment>
<accession>A0A8J6P0N9</accession>
<dbReference type="SUPFAM" id="SSF117143">
    <property type="entry name" value="Flagellar hook protein flgE"/>
    <property type="match status" value="1"/>
</dbReference>
<evidence type="ECO:0000256" key="1">
    <source>
        <dbReference type="ARBA" id="ARBA00004117"/>
    </source>
</evidence>
<dbReference type="InterPro" id="IPR010930">
    <property type="entry name" value="Flg_bb/hook_C_dom"/>
</dbReference>
<sequence>MISGIYTLIDGALVHQLRFETISNNMANLSTNAFRKDIISFSEALSMNYVSETDFTQGPVRHTGNDLDVALEGQGFFKVQTPKGVRYTRDGAFSLNAQGVLVTRGGDAVLGENGPITIAGGKMTITNDGQVVVDGTSVDMLMLVAFKQPRLLSKEGSSYYSHQGEESEVLAAEETGVKQSYLEGSNVNPTAEMIKMVEAYRSFESAQKAIQSIDEITSKMINDQGML</sequence>
<keyword evidence="7" id="KW-0966">Cell projection</keyword>
<keyword evidence="7" id="KW-0969">Cilium</keyword>
<dbReference type="GO" id="GO:0071978">
    <property type="term" value="P:bacterial-type flagellum-dependent swarming motility"/>
    <property type="evidence" value="ECO:0007669"/>
    <property type="project" value="TreeGrafter"/>
</dbReference>
<reference evidence="7 8" key="1">
    <citation type="submission" date="2020-08" db="EMBL/GenBank/DDBJ databases">
        <title>Bridging the membrane lipid divide: bacteria of the FCB group superphylum have the potential to synthesize archaeal ether lipids.</title>
        <authorList>
            <person name="Villanueva L."/>
            <person name="Von Meijenfeldt F.A.B."/>
            <person name="Westbye A.B."/>
            <person name="Yadav S."/>
            <person name="Hopmans E.C."/>
            <person name="Dutilh B.E."/>
            <person name="Sinninghe Damste J.S."/>
        </authorList>
    </citation>
    <scope>NUCLEOTIDE SEQUENCE [LARGE SCALE GENOMIC DNA]</scope>
    <source>
        <strain evidence="7">NIOZ-UU17</strain>
    </source>
</reference>
<dbReference type="Proteomes" id="UP000605201">
    <property type="component" value="Unassembled WGS sequence"/>
</dbReference>
<dbReference type="PROSITE" id="PS00588">
    <property type="entry name" value="FLAGELLA_BB_ROD"/>
    <property type="match status" value="1"/>
</dbReference>
<evidence type="ECO:0000313" key="7">
    <source>
        <dbReference type="EMBL" id="MBC8431157.1"/>
    </source>
</evidence>
<dbReference type="Pfam" id="PF22692">
    <property type="entry name" value="LlgE_F_G_D1"/>
    <property type="match status" value="1"/>
</dbReference>
<dbReference type="Pfam" id="PF06429">
    <property type="entry name" value="Flg_bbr_C"/>
    <property type="match status" value="1"/>
</dbReference>
<comment type="subcellular location">
    <subcellularLocation>
        <location evidence="1 4">Bacterial flagellum basal body</location>
    </subcellularLocation>
</comment>
<evidence type="ECO:0000256" key="4">
    <source>
        <dbReference type="RuleBase" id="RU362116"/>
    </source>
</evidence>
<dbReference type="EMBL" id="JACNIG010000117">
    <property type="protein sequence ID" value="MBC8431157.1"/>
    <property type="molecule type" value="Genomic_DNA"/>
</dbReference>
<proteinExistence type="inferred from homology"/>
<evidence type="ECO:0000256" key="3">
    <source>
        <dbReference type="ARBA" id="ARBA00023143"/>
    </source>
</evidence>
<evidence type="ECO:0000313" key="8">
    <source>
        <dbReference type="Proteomes" id="UP000605201"/>
    </source>
</evidence>
<keyword evidence="7" id="KW-0282">Flagellum</keyword>
<organism evidence="7 8">
    <name type="scientific">Candidatus Desulfatibia vada</name>
    <dbReference type="NCBI Taxonomy" id="2841696"/>
    <lineage>
        <taxon>Bacteria</taxon>
        <taxon>Pseudomonadati</taxon>
        <taxon>Thermodesulfobacteriota</taxon>
        <taxon>Desulfobacteria</taxon>
        <taxon>Desulfobacterales</taxon>
        <taxon>Desulfobacterales incertae sedis</taxon>
        <taxon>Candidatus Desulfatibia</taxon>
    </lineage>
</organism>
<dbReference type="PANTHER" id="PTHR30435">
    <property type="entry name" value="FLAGELLAR PROTEIN"/>
    <property type="match status" value="1"/>
</dbReference>
<keyword evidence="3 4" id="KW-0975">Bacterial flagellum</keyword>
<dbReference type="InterPro" id="IPR037925">
    <property type="entry name" value="FlgE/F/G-like"/>
</dbReference>
<dbReference type="PANTHER" id="PTHR30435:SF19">
    <property type="entry name" value="FLAGELLAR BASAL-BODY ROD PROTEIN FLGG"/>
    <property type="match status" value="1"/>
</dbReference>
<comment type="caution">
    <text evidence="7">The sequence shown here is derived from an EMBL/GenBank/DDBJ whole genome shotgun (WGS) entry which is preliminary data.</text>
</comment>
<evidence type="ECO:0000259" key="5">
    <source>
        <dbReference type="Pfam" id="PF06429"/>
    </source>
</evidence>
<dbReference type="InterPro" id="IPR020013">
    <property type="entry name" value="Flagellar_FlgE/F/G"/>
</dbReference>
<name>A0A8J6P0N9_9BACT</name>
<dbReference type="GO" id="GO:0009425">
    <property type="term" value="C:bacterial-type flagellum basal body"/>
    <property type="evidence" value="ECO:0007669"/>
    <property type="project" value="UniProtKB-SubCell"/>
</dbReference>
<dbReference type="InterPro" id="IPR053967">
    <property type="entry name" value="LlgE_F_G-like_D1"/>
</dbReference>
<dbReference type="InterPro" id="IPR019776">
    <property type="entry name" value="Flagellar_basal_body_rod_CS"/>
</dbReference>
<feature type="domain" description="Flagellar basal-body/hook protein C-terminal" evidence="5">
    <location>
        <begin position="178"/>
        <end position="222"/>
    </location>
</feature>
<protein>
    <submittedName>
        <fullName evidence="7">Flagellar hook-basal body protein</fullName>
    </submittedName>
</protein>
<dbReference type="AlphaFoldDB" id="A0A8J6P0N9"/>
<gene>
    <name evidence="7" type="ORF">H8D96_04485</name>
</gene>
<evidence type="ECO:0000256" key="2">
    <source>
        <dbReference type="ARBA" id="ARBA00009677"/>
    </source>
</evidence>
<evidence type="ECO:0000259" key="6">
    <source>
        <dbReference type="Pfam" id="PF22692"/>
    </source>
</evidence>
<dbReference type="NCBIfam" id="TIGR03506">
    <property type="entry name" value="FlgEFG_subfam"/>
    <property type="match status" value="1"/>
</dbReference>